<comment type="caution">
    <text evidence="10">The sequence shown here is derived from an EMBL/GenBank/DDBJ whole genome shotgun (WGS) entry which is preliminary data.</text>
</comment>
<evidence type="ECO:0000256" key="7">
    <source>
        <dbReference type="ARBA" id="ARBA00023316"/>
    </source>
</evidence>
<keyword evidence="5" id="KW-0119">Carbohydrate metabolism</keyword>
<protein>
    <recommendedName>
        <fullName evidence="3">glucan endo-1,3-beta-D-glucosidase</fullName>
        <ecNumber evidence="3">3.2.1.39</ecNumber>
    </recommendedName>
</protein>
<dbReference type="PANTHER" id="PTHR31983:SF0">
    <property type="entry name" value="GLUCAN ENDO-1,3-BETA-D-GLUCOSIDASE 2"/>
    <property type="match status" value="1"/>
</dbReference>
<keyword evidence="6" id="KW-0326">Glycosidase</keyword>
<dbReference type="Proteomes" id="UP000828390">
    <property type="component" value="Unassembled WGS sequence"/>
</dbReference>
<dbReference type="PROSITE" id="PS52008">
    <property type="entry name" value="GH81"/>
    <property type="match status" value="1"/>
</dbReference>
<dbReference type="GO" id="GO:0000272">
    <property type="term" value="P:polysaccharide catabolic process"/>
    <property type="evidence" value="ECO:0007669"/>
    <property type="project" value="UniProtKB-KW"/>
</dbReference>
<evidence type="ECO:0000256" key="3">
    <source>
        <dbReference type="ARBA" id="ARBA00012780"/>
    </source>
</evidence>
<dbReference type="PANTHER" id="PTHR31983">
    <property type="entry name" value="ENDO-1,3(4)-BETA-GLUCANASE 1"/>
    <property type="match status" value="1"/>
</dbReference>
<feature type="domain" description="Glycosyl hydrolase family 81 C-terminal" evidence="9">
    <location>
        <begin position="36"/>
        <end position="96"/>
    </location>
</feature>
<evidence type="ECO:0000256" key="2">
    <source>
        <dbReference type="ARBA" id="ARBA00010730"/>
    </source>
</evidence>
<dbReference type="InterPro" id="IPR040720">
    <property type="entry name" value="GH81_C"/>
</dbReference>
<reference evidence="10" key="1">
    <citation type="journal article" date="2019" name="bioRxiv">
        <title>The Genome of the Zebra Mussel, Dreissena polymorpha: A Resource for Invasive Species Research.</title>
        <authorList>
            <person name="McCartney M.A."/>
            <person name="Auch B."/>
            <person name="Kono T."/>
            <person name="Mallez S."/>
            <person name="Zhang Y."/>
            <person name="Obille A."/>
            <person name="Becker A."/>
            <person name="Abrahante J.E."/>
            <person name="Garbe J."/>
            <person name="Badalamenti J.P."/>
            <person name="Herman A."/>
            <person name="Mangelson H."/>
            <person name="Liachko I."/>
            <person name="Sullivan S."/>
            <person name="Sone E.D."/>
            <person name="Koren S."/>
            <person name="Silverstein K.A.T."/>
            <person name="Beckman K.B."/>
            <person name="Gohl D.M."/>
        </authorList>
    </citation>
    <scope>NUCLEOTIDE SEQUENCE</scope>
    <source>
        <strain evidence="10">Duluth1</strain>
        <tissue evidence="10">Whole animal</tissue>
    </source>
</reference>
<dbReference type="GO" id="GO:0042973">
    <property type="term" value="F:glucan endo-1,3-beta-D-glucosidase activity"/>
    <property type="evidence" value="ECO:0007669"/>
    <property type="project" value="UniProtKB-EC"/>
</dbReference>
<dbReference type="InterPro" id="IPR005200">
    <property type="entry name" value="Endo-beta-glucanase"/>
</dbReference>
<keyword evidence="4" id="KW-0378">Hydrolase</keyword>
<dbReference type="EMBL" id="JAIWYP010000001">
    <property type="protein sequence ID" value="KAH3888804.1"/>
    <property type="molecule type" value="Genomic_DNA"/>
</dbReference>
<keyword evidence="11" id="KW-1185">Reference proteome</keyword>
<comment type="similarity">
    <text evidence="2">Belongs to the glycosyl hydrolase 81 family.</text>
</comment>
<accession>A0A9D4N7R7</accession>
<evidence type="ECO:0000313" key="11">
    <source>
        <dbReference type="Proteomes" id="UP000828390"/>
    </source>
</evidence>
<reference evidence="10" key="2">
    <citation type="submission" date="2020-11" db="EMBL/GenBank/DDBJ databases">
        <authorList>
            <person name="McCartney M.A."/>
            <person name="Auch B."/>
            <person name="Kono T."/>
            <person name="Mallez S."/>
            <person name="Becker A."/>
            <person name="Gohl D.M."/>
            <person name="Silverstein K.A.T."/>
            <person name="Koren S."/>
            <person name="Bechman K.B."/>
            <person name="Herman A."/>
            <person name="Abrahante J.E."/>
            <person name="Garbe J."/>
        </authorList>
    </citation>
    <scope>NUCLEOTIDE SEQUENCE</scope>
    <source>
        <strain evidence="10">Duluth1</strain>
        <tissue evidence="10">Whole animal</tissue>
    </source>
</reference>
<evidence type="ECO:0000256" key="4">
    <source>
        <dbReference type="ARBA" id="ARBA00022801"/>
    </source>
</evidence>
<dbReference type="EC" id="3.2.1.39" evidence="3"/>
<evidence type="ECO:0000256" key="6">
    <source>
        <dbReference type="ARBA" id="ARBA00023295"/>
    </source>
</evidence>
<evidence type="ECO:0000259" key="9">
    <source>
        <dbReference type="Pfam" id="PF17652"/>
    </source>
</evidence>
<keyword evidence="7" id="KW-0961">Cell wall biogenesis/degradation</keyword>
<dbReference type="AlphaFoldDB" id="A0A9D4N7R7"/>
<name>A0A9D4N7R7_DREPO</name>
<organism evidence="10 11">
    <name type="scientific">Dreissena polymorpha</name>
    <name type="common">Zebra mussel</name>
    <name type="synonym">Mytilus polymorpha</name>
    <dbReference type="NCBI Taxonomy" id="45954"/>
    <lineage>
        <taxon>Eukaryota</taxon>
        <taxon>Metazoa</taxon>
        <taxon>Spiralia</taxon>
        <taxon>Lophotrochozoa</taxon>
        <taxon>Mollusca</taxon>
        <taxon>Bivalvia</taxon>
        <taxon>Autobranchia</taxon>
        <taxon>Heteroconchia</taxon>
        <taxon>Euheterodonta</taxon>
        <taxon>Imparidentia</taxon>
        <taxon>Neoheterodontei</taxon>
        <taxon>Myida</taxon>
        <taxon>Dreissenoidea</taxon>
        <taxon>Dreissenidae</taxon>
        <taxon>Dreissena</taxon>
    </lineage>
</organism>
<evidence type="ECO:0000256" key="8">
    <source>
        <dbReference type="ARBA" id="ARBA00023326"/>
    </source>
</evidence>
<dbReference type="GO" id="GO:0052861">
    <property type="term" value="F:endo-1,3(4)-beta-glucanase activity"/>
    <property type="evidence" value="ECO:0007669"/>
    <property type="project" value="InterPro"/>
</dbReference>
<dbReference type="Pfam" id="PF17652">
    <property type="entry name" value="Glyco_hydro81C"/>
    <property type="match status" value="1"/>
</dbReference>
<evidence type="ECO:0000256" key="1">
    <source>
        <dbReference type="ARBA" id="ARBA00000382"/>
    </source>
</evidence>
<comment type="catalytic activity">
    <reaction evidence="1">
        <text>Hydrolysis of (1-&gt;3)-beta-D-glucosidic linkages in (1-&gt;3)-beta-D-glucans.</text>
        <dbReference type="EC" id="3.2.1.39"/>
    </reaction>
</comment>
<evidence type="ECO:0000256" key="5">
    <source>
        <dbReference type="ARBA" id="ARBA00023277"/>
    </source>
</evidence>
<proteinExistence type="inferred from homology"/>
<gene>
    <name evidence="10" type="ORF">DPMN_012844</name>
</gene>
<sequence>MKNPQLHTPYWKYNCAVLSVLLISHDLRFRRHLVDTWKFQYDAVWGGLILRVTTGNLEFGVDYGFPYYNDHHFHLGYFIYAAAYFVKHHPQWNQSKACDNCTLGQSRMLCVLR</sequence>
<evidence type="ECO:0000313" key="10">
    <source>
        <dbReference type="EMBL" id="KAH3888804.1"/>
    </source>
</evidence>
<keyword evidence="8" id="KW-0624">Polysaccharide degradation</keyword>
<dbReference type="GO" id="GO:0071555">
    <property type="term" value="P:cell wall organization"/>
    <property type="evidence" value="ECO:0007669"/>
    <property type="project" value="UniProtKB-KW"/>
</dbReference>